<organism evidence="1 2">
    <name type="scientific">Daphnia magna</name>
    <dbReference type="NCBI Taxonomy" id="35525"/>
    <lineage>
        <taxon>Eukaryota</taxon>
        <taxon>Metazoa</taxon>
        <taxon>Ecdysozoa</taxon>
        <taxon>Arthropoda</taxon>
        <taxon>Crustacea</taxon>
        <taxon>Branchiopoda</taxon>
        <taxon>Diplostraca</taxon>
        <taxon>Cladocera</taxon>
        <taxon>Anomopoda</taxon>
        <taxon>Daphniidae</taxon>
        <taxon>Daphnia</taxon>
    </lineage>
</organism>
<proteinExistence type="predicted"/>
<evidence type="ECO:0000313" key="1">
    <source>
        <dbReference type="EMBL" id="KAK4021820.1"/>
    </source>
</evidence>
<comment type="caution">
    <text evidence="1">The sequence shown here is derived from an EMBL/GenBank/DDBJ whole genome shotgun (WGS) entry which is preliminary data.</text>
</comment>
<dbReference type="Proteomes" id="UP001234178">
    <property type="component" value="Unassembled WGS sequence"/>
</dbReference>
<evidence type="ECO:0000313" key="2">
    <source>
        <dbReference type="Proteomes" id="UP001234178"/>
    </source>
</evidence>
<gene>
    <name evidence="1" type="ORF">OUZ56_003729</name>
</gene>
<keyword evidence="2" id="KW-1185">Reference proteome</keyword>
<accession>A0ABR0A9Y8</accession>
<reference evidence="1 2" key="1">
    <citation type="journal article" date="2023" name="Nucleic Acids Res.">
        <title>The hologenome of Daphnia magna reveals possible DNA methylation and microbiome-mediated evolution of the host genome.</title>
        <authorList>
            <person name="Chaturvedi A."/>
            <person name="Li X."/>
            <person name="Dhandapani V."/>
            <person name="Marshall H."/>
            <person name="Kissane S."/>
            <person name="Cuenca-Cambronero M."/>
            <person name="Asole G."/>
            <person name="Calvet F."/>
            <person name="Ruiz-Romero M."/>
            <person name="Marangio P."/>
            <person name="Guigo R."/>
            <person name="Rago D."/>
            <person name="Mirbahai L."/>
            <person name="Eastwood N."/>
            <person name="Colbourne J.K."/>
            <person name="Zhou J."/>
            <person name="Mallon E."/>
            <person name="Orsini L."/>
        </authorList>
    </citation>
    <scope>NUCLEOTIDE SEQUENCE [LARGE SCALE GENOMIC DNA]</scope>
    <source>
        <strain evidence="1">LRV0_1</strain>
    </source>
</reference>
<protein>
    <submittedName>
        <fullName evidence="1">Uncharacterized protein</fullName>
    </submittedName>
</protein>
<sequence>MKFTADVPVDLYGVENTRLVTRGLVTLQVQDFFVIDSISEECILGLDALYEHKFIIDGSERRIYRVKQTLKPDSSPTIVAREKITIKPFSATVVEPEGNGAKLPPNLAGPGLNSGKRVDPFINKSSEETLFTIALVNETNKPISLPRYEIIGTLGFCRIEKDNINSCDERELSSSAVDFANNLPPDMSEVDRTSITNFLID</sequence>
<dbReference type="EMBL" id="JAOYFB010000036">
    <property type="protein sequence ID" value="KAK4021820.1"/>
    <property type="molecule type" value="Genomic_DNA"/>
</dbReference>
<name>A0ABR0A9Y8_9CRUS</name>